<sequence>MLEACDGPNFEPLNLIPPELIYGADETGLQQGIGMSKHVIAGAGNSVQHQQRSGNQGNITVLRTICADGTSLPPAVIFKGEGYQVKWKQDNPLNASIGYSKKGYVDGEIGVVWVEIFDKTMKEKANGQHRLLLVNGHVSHYTSGFLCYACEYNIVIVCYPSHLTHAYQGLDVVIFAVLKCRWTEIHDEYERRTGQPVRKDTFLTLYGEAQIRAFTHYEAL</sequence>
<dbReference type="InterPro" id="IPR050863">
    <property type="entry name" value="CenT-Element_Derived"/>
</dbReference>
<dbReference type="PANTHER" id="PTHR19303:SF74">
    <property type="entry name" value="POGO TRANSPOSABLE ELEMENT WITH KRAB DOMAIN"/>
    <property type="match status" value="1"/>
</dbReference>
<dbReference type="AlphaFoldDB" id="A0A4V4HAT1"/>
<organism evidence="2 3">
    <name type="scientific">Dendrothele bispora (strain CBS 962.96)</name>
    <dbReference type="NCBI Taxonomy" id="1314807"/>
    <lineage>
        <taxon>Eukaryota</taxon>
        <taxon>Fungi</taxon>
        <taxon>Dikarya</taxon>
        <taxon>Basidiomycota</taxon>
        <taxon>Agaricomycotina</taxon>
        <taxon>Agaricomycetes</taxon>
        <taxon>Agaricomycetidae</taxon>
        <taxon>Agaricales</taxon>
        <taxon>Agaricales incertae sedis</taxon>
        <taxon>Dendrothele</taxon>
    </lineage>
</organism>
<dbReference type="InterPro" id="IPR004875">
    <property type="entry name" value="DDE_SF_endonuclease_dom"/>
</dbReference>
<dbReference type="OrthoDB" id="2917041at2759"/>
<name>A0A4V4HAT1_DENBC</name>
<dbReference type="Pfam" id="PF03184">
    <property type="entry name" value="DDE_1"/>
    <property type="match status" value="1"/>
</dbReference>
<evidence type="ECO:0000259" key="1">
    <source>
        <dbReference type="Pfam" id="PF03184"/>
    </source>
</evidence>
<dbReference type="Proteomes" id="UP000297245">
    <property type="component" value="Unassembled WGS sequence"/>
</dbReference>
<dbReference type="EMBL" id="ML180737">
    <property type="protein sequence ID" value="THU76725.1"/>
    <property type="molecule type" value="Genomic_DNA"/>
</dbReference>
<proteinExistence type="predicted"/>
<gene>
    <name evidence="2" type="ORF">K435DRAFT_824515</name>
</gene>
<feature type="domain" description="DDE-1" evidence="1">
    <location>
        <begin position="61"/>
        <end position="181"/>
    </location>
</feature>
<accession>A0A4V4HAT1</accession>
<dbReference type="GO" id="GO:0003677">
    <property type="term" value="F:DNA binding"/>
    <property type="evidence" value="ECO:0007669"/>
    <property type="project" value="TreeGrafter"/>
</dbReference>
<evidence type="ECO:0000313" key="2">
    <source>
        <dbReference type="EMBL" id="THU76725.1"/>
    </source>
</evidence>
<dbReference type="PANTHER" id="PTHR19303">
    <property type="entry name" value="TRANSPOSON"/>
    <property type="match status" value="1"/>
</dbReference>
<reference evidence="2 3" key="1">
    <citation type="journal article" date="2019" name="Nat. Ecol. Evol.">
        <title>Megaphylogeny resolves global patterns of mushroom evolution.</title>
        <authorList>
            <person name="Varga T."/>
            <person name="Krizsan K."/>
            <person name="Foldi C."/>
            <person name="Dima B."/>
            <person name="Sanchez-Garcia M."/>
            <person name="Sanchez-Ramirez S."/>
            <person name="Szollosi G.J."/>
            <person name="Szarkandi J.G."/>
            <person name="Papp V."/>
            <person name="Albert L."/>
            <person name="Andreopoulos W."/>
            <person name="Angelini C."/>
            <person name="Antonin V."/>
            <person name="Barry K.W."/>
            <person name="Bougher N.L."/>
            <person name="Buchanan P."/>
            <person name="Buyck B."/>
            <person name="Bense V."/>
            <person name="Catcheside P."/>
            <person name="Chovatia M."/>
            <person name="Cooper J."/>
            <person name="Damon W."/>
            <person name="Desjardin D."/>
            <person name="Finy P."/>
            <person name="Geml J."/>
            <person name="Haridas S."/>
            <person name="Hughes K."/>
            <person name="Justo A."/>
            <person name="Karasinski D."/>
            <person name="Kautmanova I."/>
            <person name="Kiss B."/>
            <person name="Kocsube S."/>
            <person name="Kotiranta H."/>
            <person name="LaButti K.M."/>
            <person name="Lechner B.E."/>
            <person name="Liimatainen K."/>
            <person name="Lipzen A."/>
            <person name="Lukacs Z."/>
            <person name="Mihaltcheva S."/>
            <person name="Morgado L.N."/>
            <person name="Niskanen T."/>
            <person name="Noordeloos M.E."/>
            <person name="Ohm R.A."/>
            <person name="Ortiz-Santana B."/>
            <person name="Ovrebo C."/>
            <person name="Racz N."/>
            <person name="Riley R."/>
            <person name="Savchenko A."/>
            <person name="Shiryaev A."/>
            <person name="Soop K."/>
            <person name="Spirin V."/>
            <person name="Szebenyi C."/>
            <person name="Tomsovsky M."/>
            <person name="Tulloss R.E."/>
            <person name="Uehling J."/>
            <person name="Grigoriev I.V."/>
            <person name="Vagvolgyi C."/>
            <person name="Papp T."/>
            <person name="Martin F.M."/>
            <person name="Miettinen O."/>
            <person name="Hibbett D.S."/>
            <person name="Nagy L.G."/>
        </authorList>
    </citation>
    <scope>NUCLEOTIDE SEQUENCE [LARGE SCALE GENOMIC DNA]</scope>
    <source>
        <strain evidence="2 3">CBS 962.96</strain>
    </source>
</reference>
<dbReference type="GO" id="GO:0005634">
    <property type="term" value="C:nucleus"/>
    <property type="evidence" value="ECO:0007669"/>
    <property type="project" value="TreeGrafter"/>
</dbReference>
<keyword evidence="3" id="KW-1185">Reference proteome</keyword>
<protein>
    <submittedName>
        <fullName evidence="2">DDE-domain-containing protein</fullName>
    </submittedName>
</protein>
<evidence type="ECO:0000313" key="3">
    <source>
        <dbReference type="Proteomes" id="UP000297245"/>
    </source>
</evidence>